<dbReference type="Proteomes" id="UP000267096">
    <property type="component" value="Unassembled WGS sequence"/>
</dbReference>
<protein>
    <submittedName>
        <fullName evidence="4">Arc (inferred by orthology to a D. melanogaster protein)</fullName>
    </submittedName>
</protein>
<dbReference type="PROSITE" id="PS50106">
    <property type="entry name" value="PDZ"/>
    <property type="match status" value="1"/>
</dbReference>
<gene>
    <name evidence="2" type="ORF">ASIM_LOCUS11842</name>
</gene>
<sequence length="158" mass="17344">MVSRTQTIILYRHQNALLDLNCAQRARSTNHSLGFSIVGGVDSPRGPMGVFVKTLFANGLAAHSGLIKKGDEIVNVNDIELYGKTQSQVLNIFKSVSKMDVTLAIRRSAPDCHRSTYCVGNVDMKLTDTIVDNTVFSLAKDSLIKARHELVFMMSLSS</sequence>
<evidence type="ECO:0000313" key="3">
    <source>
        <dbReference type="Proteomes" id="UP000267096"/>
    </source>
</evidence>
<evidence type="ECO:0000259" key="1">
    <source>
        <dbReference type="PROSITE" id="PS50106"/>
    </source>
</evidence>
<dbReference type="AlphaFoldDB" id="A0A0M3JVV9"/>
<dbReference type="InterPro" id="IPR001478">
    <property type="entry name" value="PDZ"/>
</dbReference>
<name>A0A0M3JVV9_ANISI</name>
<dbReference type="Pfam" id="PF00595">
    <property type="entry name" value="PDZ"/>
    <property type="match status" value="1"/>
</dbReference>
<accession>A0A0M3JVV9</accession>
<organism evidence="4">
    <name type="scientific">Anisakis simplex</name>
    <name type="common">Herring worm</name>
    <dbReference type="NCBI Taxonomy" id="6269"/>
    <lineage>
        <taxon>Eukaryota</taxon>
        <taxon>Metazoa</taxon>
        <taxon>Ecdysozoa</taxon>
        <taxon>Nematoda</taxon>
        <taxon>Chromadorea</taxon>
        <taxon>Rhabditida</taxon>
        <taxon>Spirurina</taxon>
        <taxon>Ascaridomorpha</taxon>
        <taxon>Ascaridoidea</taxon>
        <taxon>Anisakidae</taxon>
        <taxon>Anisakis</taxon>
        <taxon>Anisakis simplex complex</taxon>
    </lineage>
</organism>
<dbReference type="InterPro" id="IPR036034">
    <property type="entry name" value="PDZ_sf"/>
</dbReference>
<feature type="domain" description="PDZ" evidence="1">
    <location>
        <begin position="17"/>
        <end position="108"/>
    </location>
</feature>
<dbReference type="PANTHER" id="PTHR11324:SF16">
    <property type="entry name" value="PDZ DOMAIN-CONTAINING PROTEIN 2"/>
    <property type="match status" value="1"/>
</dbReference>
<dbReference type="SMART" id="SM00228">
    <property type="entry name" value="PDZ"/>
    <property type="match status" value="1"/>
</dbReference>
<evidence type="ECO:0000313" key="4">
    <source>
        <dbReference type="WBParaSite" id="ASIM_0001237601-mRNA-1"/>
    </source>
</evidence>
<evidence type="ECO:0000313" key="2">
    <source>
        <dbReference type="EMBL" id="VDK45943.1"/>
    </source>
</evidence>
<dbReference type="Gene3D" id="2.30.42.10">
    <property type="match status" value="1"/>
</dbReference>
<keyword evidence="3" id="KW-1185">Reference proteome</keyword>
<dbReference type="EMBL" id="UYRR01031107">
    <property type="protein sequence ID" value="VDK45943.1"/>
    <property type="molecule type" value="Genomic_DNA"/>
</dbReference>
<dbReference type="WBParaSite" id="ASIM_0001237601-mRNA-1">
    <property type="protein sequence ID" value="ASIM_0001237601-mRNA-1"/>
    <property type="gene ID" value="ASIM_0001237601"/>
</dbReference>
<reference evidence="4" key="1">
    <citation type="submission" date="2017-02" db="UniProtKB">
        <authorList>
            <consortium name="WormBaseParasite"/>
        </authorList>
    </citation>
    <scope>IDENTIFICATION</scope>
</reference>
<dbReference type="SUPFAM" id="SSF50156">
    <property type="entry name" value="PDZ domain-like"/>
    <property type="match status" value="1"/>
</dbReference>
<proteinExistence type="predicted"/>
<dbReference type="OrthoDB" id="6022711at2759"/>
<dbReference type="PANTHER" id="PTHR11324">
    <property type="entry name" value="IL16-RELATED"/>
    <property type="match status" value="1"/>
</dbReference>
<reference evidence="2 3" key="2">
    <citation type="submission" date="2018-11" db="EMBL/GenBank/DDBJ databases">
        <authorList>
            <consortium name="Pathogen Informatics"/>
        </authorList>
    </citation>
    <scope>NUCLEOTIDE SEQUENCE [LARGE SCALE GENOMIC DNA]</scope>
</reference>